<dbReference type="InParanoid" id="A0A482WR49"/>
<reference evidence="1" key="2">
    <citation type="submission" date="2019-02" db="EMBL/GenBank/DDBJ databases">
        <authorList>
            <person name="Zhu J."/>
            <person name="Jiang F."/>
            <person name="Wang X."/>
            <person name="Yang P."/>
            <person name="Bao Y."/>
            <person name="Zhao W."/>
            <person name="Wang W."/>
            <person name="Lu H."/>
            <person name="Wang Q."/>
            <person name="Cui N."/>
            <person name="Li J."/>
            <person name="Chen X."/>
            <person name="Luo L."/>
            <person name="Yu J."/>
            <person name="Kang L."/>
            <person name="Cui F."/>
        </authorList>
    </citation>
    <scope>NUCLEOTIDE SEQUENCE</scope>
    <source>
        <strain evidence="1">Lst14</strain>
        <tissue evidence="1">Whole body</tissue>
    </source>
</reference>
<evidence type="ECO:0000313" key="3">
    <source>
        <dbReference type="Proteomes" id="UP000291343"/>
    </source>
</evidence>
<reference evidence="1 3" key="1">
    <citation type="journal article" date="2017" name="Gigascience">
        <title>Genome sequence of the small brown planthopper, Laodelphax striatellus.</title>
        <authorList>
            <person name="Zhu J."/>
            <person name="Jiang F."/>
            <person name="Wang X."/>
            <person name="Yang P."/>
            <person name="Bao Y."/>
            <person name="Zhao W."/>
            <person name="Wang W."/>
            <person name="Lu H."/>
            <person name="Wang Q."/>
            <person name="Cui N."/>
            <person name="Li J."/>
            <person name="Chen X."/>
            <person name="Luo L."/>
            <person name="Yu J."/>
            <person name="Kang L."/>
            <person name="Cui F."/>
        </authorList>
    </citation>
    <scope>NUCLEOTIDE SEQUENCE [LARGE SCALE GENOMIC DNA]</scope>
    <source>
        <strain evidence="1">Lst14</strain>
        <tissue evidence="1">Whole body</tissue>
    </source>
</reference>
<organism evidence="1 3">
    <name type="scientific">Laodelphax striatellus</name>
    <name type="common">Small brown planthopper</name>
    <name type="synonym">Delphax striatella</name>
    <dbReference type="NCBI Taxonomy" id="195883"/>
    <lineage>
        <taxon>Eukaryota</taxon>
        <taxon>Metazoa</taxon>
        <taxon>Ecdysozoa</taxon>
        <taxon>Arthropoda</taxon>
        <taxon>Hexapoda</taxon>
        <taxon>Insecta</taxon>
        <taxon>Pterygota</taxon>
        <taxon>Neoptera</taxon>
        <taxon>Paraneoptera</taxon>
        <taxon>Hemiptera</taxon>
        <taxon>Auchenorrhyncha</taxon>
        <taxon>Fulgoroidea</taxon>
        <taxon>Delphacidae</taxon>
        <taxon>Criomorphinae</taxon>
        <taxon>Laodelphax</taxon>
    </lineage>
</organism>
<evidence type="ECO:0000313" key="1">
    <source>
        <dbReference type="EMBL" id="RZF36089.1"/>
    </source>
</evidence>
<dbReference type="Proteomes" id="UP000291343">
    <property type="component" value="Unassembled WGS sequence"/>
</dbReference>
<evidence type="ECO:0000313" key="2">
    <source>
        <dbReference type="EMBL" id="RZF37390.1"/>
    </source>
</evidence>
<protein>
    <submittedName>
        <fullName evidence="1">Uncharacterized protein</fullName>
    </submittedName>
</protein>
<name>A0A482WR49_LAOST</name>
<dbReference type="AlphaFoldDB" id="A0A482WR49"/>
<gene>
    <name evidence="1" type="ORF">LSTR_LSTR005905</name>
    <name evidence="2" type="ORF">LSTR_LSTR016209</name>
</gene>
<comment type="caution">
    <text evidence="1">The sequence shown here is derived from an EMBL/GenBank/DDBJ whole genome shotgun (WGS) entry which is preliminary data.</text>
</comment>
<dbReference type="EMBL" id="QKKF02024567">
    <property type="protein sequence ID" value="RZF37390.1"/>
    <property type="molecule type" value="Genomic_DNA"/>
</dbReference>
<proteinExistence type="predicted"/>
<keyword evidence="3" id="KW-1185">Reference proteome</keyword>
<sequence>MQTVALTRTGPVVGCTTCNRKISYVSSALQSPFQLSEWPGVSTTRVLSNLATASGSTDTGSTSAQNGRDARLFCWHSFTIIDHR</sequence>
<accession>A0A482WR49</accession>
<dbReference type="EMBL" id="QKKF02027168">
    <property type="protein sequence ID" value="RZF36089.1"/>
    <property type="molecule type" value="Genomic_DNA"/>
</dbReference>